<dbReference type="InParanoid" id="A0A0C3P3N0"/>
<dbReference type="HOGENOM" id="CLU_2942772_0_0_1"/>
<evidence type="ECO:0000313" key="1">
    <source>
        <dbReference type="EMBL" id="KIO01879.1"/>
    </source>
</evidence>
<proteinExistence type="predicted"/>
<reference evidence="1 2" key="1">
    <citation type="submission" date="2014-04" db="EMBL/GenBank/DDBJ databases">
        <authorList>
            <consortium name="DOE Joint Genome Institute"/>
            <person name="Kuo A."/>
            <person name="Kohler A."/>
            <person name="Costa M.D."/>
            <person name="Nagy L.G."/>
            <person name="Floudas D."/>
            <person name="Copeland A."/>
            <person name="Barry K.W."/>
            <person name="Cichocki N."/>
            <person name="Veneault-Fourrey C."/>
            <person name="LaButti K."/>
            <person name="Lindquist E.A."/>
            <person name="Lipzen A."/>
            <person name="Lundell T."/>
            <person name="Morin E."/>
            <person name="Murat C."/>
            <person name="Sun H."/>
            <person name="Tunlid A."/>
            <person name="Henrissat B."/>
            <person name="Grigoriev I.V."/>
            <person name="Hibbett D.S."/>
            <person name="Martin F."/>
            <person name="Nordberg H.P."/>
            <person name="Cantor M.N."/>
            <person name="Hua S.X."/>
        </authorList>
    </citation>
    <scope>NUCLEOTIDE SEQUENCE [LARGE SCALE GENOMIC DNA]</scope>
    <source>
        <strain evidence="1 2">Marx 270</strain>
    </source>
</reference>
<gene>
    <name evidence="1" type="ORF">M404DRAFT_721802</name>
</gene>
<evidence type="ECO:0000313" key="2">
    <source>
        <dbReference type="Proteomes" id="UP000054217"/>
    </source>
</evidence>
<keyword evidence="2" id="KW-1185">Reference proteome</keyword>
<reference evidence="2" key="2">
    <citation type="submission" date="2015-01" db="EMBL/GenBank/DDBJ databases">
        <title>Evolutionary Origins and Diversification of the Mycorrhizal Mutualists.</title>
        <authorList>
            <consortium name="DOE Joint Genome Institute"/>
            <consortium name="Mycorrhizal Genomics Consortium"/>
            <person name="Kohler A."/>
            <person name="Kuo A."/>
            <person name="Nagy L.G."/>
            <person name="Floudas D."/>
            <person name="Copeland A."/>
            <person name="Barry K.W."/>
            <person name="Cichocki N."/>
            <person name="Veneault-Fourrey C."/>
            <person name="LaButti K."/>
            <person name="Lindquist E.A."/>
            <person name="Lipzen A."/>
            <person name="Lundell T."/>
            <person name="Morin E."/>
            <person name="Murat C."/>
            <person name="Riley R."/>
            <person name="Ohm R."/>
            <person name="Sun H."/>
            <person name="Tunlid A."/>
            <person name="Henrissat B."/>
            <person name="Grigoriev I.V."/>
            <person name="Hibbett D.S."/>
            <person name="Martin F."/>
        </authorList>
    </citation>
    <scope>NUCLEOTIDE SEQUENCE [LARGE SCALE GENOMIC DNA]</scope>
    <source>
        <strain evidence="2">Marx 270</strain>
    </source>
</reference>
<name>A0A0C3P3N0_PISTI</name>
<dbReference type="AlphaFoldDB" id="A0A0C3P3N0"/>
<organism evidence="1 2">
    <name type="scientific">Pisolithus tinctorius Marx 270</name>
    <dbReference type="NCBI Taxonomy" id="870435"/>
    <lineage>
        <taxon>Eukaryota</taxon>
        <taxon>Fungi</taxon>
        <taxon>Dikarya</taxon>
        <taxon>Basidiomycota</taxon>
        <taxon>Agaricomycotina</taxon>
        <taxon>Agaricomycetes</taxon>
        <taxon>Agaricomycetidae</taxon>
        <taxon>Boletales</taxon>
        <taxon>Sclerodermatineae</taxon>
        <taxon>Pisolithaceae</taxon>
        <taxon>Pisolithus</taxon>
    </lineage>
</organism>
<accession>A0A0C3P3N0</accession>
<dbReference type="Proteomes" id="UP000054217">
    <property type="component" value="Unassembled WGS sequence"/>
</dbReference>
<sequence>MSRLHLHLTQELSEQRSFVTTNRHRCVNRKNFECAPVDTLPVLKSKNIVSAFHAFRGRGL</sequence>
<dbReference type="EMBL" id="KN831985">
    <property type="protein sequence ID" value="KIO01879.1"/>
    <property type="molecule type" value="Genomic_DNA"/>
</dbReference>
<protein>
    <submittedName>
        <fullName evidence="1">Uncharacterized protein</fullName>
    </submittedName>
</protein>